<keyword evidence="1" id="KW-0863">Zinc-finger</keyword>
<evidence type="ECO:0000256" key="1">
    <source>
        <dbReference type="PROSITE-ProRule" id="PRU00047"/>
    </source>
</evidence>
<organism evidence="4 5">
    <name type="scientific">Mikania micrantha</name>
    <name type="common">bitter vine</name>
    <dbReference type="NCBI Taxonomy" id="192012"/>
    <lineage>
        <taxon>Eukaryota</taxon>
        <taxon>Viridiplantae</taxon>
        <taxon>Streptophyta</taxon>
        <taxon>Embryophyta</taxon>
        <taxon>Tracheophyta</taxon>
        <taxon>Spermatophyta</taxon>
        <taxon>Magnoliopsida</taxon>
        <taxon>eudicotyledons</taxon>
        <taxon>Gunneridae</taxon>
        <taxon>Pentapetalae</taxon>
        <taxon>asterids</taxon>
        <taxon>campanulids</taxon>
        <taxon>Asterales</taxon>
        <taxon>Asteraceae</taxon>
        <taxon>Asteroideae</taxon>
        <taxon>Heliantheae alliance</taxon>
        <taxon>Eupatorieae</taxon>
        <taxon>Mikania</taxon>
    </lineage>
</organism>
<dbReference type="Gene3D" id="4.10.60.10">
    <property type="entry name" value="Zinc finger, CCHC-type"/>
    <property type="match status" value="1"/>
</dbReference>
<dbReference type="OrthoDB" id="1728409at2759"/>
<name>A0A5N6NIJ5_9ASTR</name>
<evidence type="ECO:0000259" key="3">
    <source>
        <dbReference type="PROSITE" id="PS50158"/>
    </source>
</evidence>
<dbReference type="AlphaFoldDB" id="A0A5N6NIJ5"/>
<dbReference type="InterPro" id="IPR032567">
    <property type="entry name" value="RTL1-rel"/>
</dbReference>
<feature type="domain" description="CCHC-type" evidence="3">
    <location>
        <begin position="166"/>
        <end position="181"/>
    </location>
</feature>
<dbReference type="PANTHER" id="PTHR15503">
    <property type="entry name" value="LDOC1 RELATED"/>
    <property type="match status" value="1"/>
</dbReference>
<keyword evidence="5" id="KW-1185">Reference proteome</keyword>
<keyword evidence="1" id="KW-0862">Zinc</keyword>
<dbReference type="GO" id="GO:0008270">
    <property type="term" value="F:zinc ion binding"/>
    <property type="evidence" value="ECO:0007669"/>
    <property type="project" value="UniProtKB-KW"/>
</dbReference>
<dbReference type="Pfam" id="PF08284">
    <property type="entry name" value="RVP_2"/>
    <property type="match status" value="1"/>
</dbReference>
<protein>
    <recommendedName>
        <fullName evidence="3">CCHC-type domain-containing protein</fullName>
    </recommendedName>
</protein>
<dbReference type="EMBL" id="SZYD01000011">
    <property type="protein sequence ID" value="KAD4887918.1"/>
    <property type="molecule type" value="Genomic_DNA"/>
</dbReference>
<dbReference type="InterPro" id="IPR021109">
    <property type="entry name" value="Peptidase_aspartic_dom_sf"/>
</dbReference>
<evidence type="ECO:0000313" key="5">
    <source>
        <dbReference type="Proteomes" id="UP000326396"/>
    </source>
</evidence>
<dbReference type="PROSITE" id="PS50158">
    <property type="entry name" value="ZF_CCHC"/>
    <property type="match status" value="1"/>
</dbReference>
<dbReference type="InterPro" id="IPR036875">
    <property type="entry name" value="Znf_CCHC_sf"/>
</dbReference>
<dbReference type="Gene3D" id="2.40.70.10">
    <property type="entry name" value="Acid Proteases"/>
    <property type="match status" value="1"/>
</dbReference>
<proteinExistence type="predicted"/>
<comment type="caution">
    <text evidence="4">The sequence shown here is derived from an EMBL/GenBank/DDBJ whole genome shotgun (WGS) entry which is preliminary data.</text>
</comment>
<keyword evidence="1" id="KW-0479">Metal-binding</keyword>
<dbReference type="CDD" id="cd00303">
    <property type="entry name" value="retropepsin_like"/>
    <property type="match status" value="1"/>
</dbReference>
<gene>
    <name evidence="4" type="ORF">E3N88_19990</name>
</gene>
<evidence type="ECO:0000313" key="4">
    <source>
        <dbReference type="EMBL" id="KAD4887918.1"/>
    </source>
</evidence>
<dbReference type="Proteomes" id="UP000326396">
    <property type="component" value="Linkage Group LG19"/>
</dbReference>
<sequence>MVPTLEKLIDRYVGGLPTRIQSLLLTASPVTLKSAITLSAKLTDVMVASGALKKDSGKAKEESSRKPDHHTKKKQKVIKNYTMATPLTQVAATPHNPTKKQYTGTFPLCAKCQYHHTANTPCKHFTGCGRKGHWVQHCRMAPAQTVSNVAFALPPPNNPNHNTRGCYNCGGLGRFSRNCPKKIQPAVQAPRGRAFALGAPAARQDPNVVTSTFLLHEFYASVLFDTGAEQSFISSKFACKLSHSEELLDSPYLIEVADGKQVTVHTILRNCPLMLNNQLFTIDSIPMEWGSFDIIIGMGWLSLNRVEIIYYEKLLRIPMAKDQVLEVRGDQAKQSVKIISCLKARMFLKKQ</sequence>
<reference evidence="4 5" key="1">
    <citation type="submission" date="2019-05" db="EMBL/GenBank/DDBJ databases">
        <title>Mikania micrantha, genome provides insights into the molecular mechanism of rapid growth.</title>
        <authorList>
            <person name="Liu B."/>
        </authorList>
    </citation>
    <scope>NUCLEOTIDE SEQUENCE [LARGE SCALE GENOMIC DNA]</scope>
    <source>
        <strain evidence="4">NLD-2019</strain>
        <tissue evidence="4">Leaf</tissue>
    </source>
</reference>
<dbReference type="SUPFAM" id="SSF57756">
    <property type="entry name" value="Retrovirus zinc finger-like domains"/>
    <property type="match status" value="1"/>
</dbReference>
<dbReference type="InterPro" id="IPR001878">
    <property type="entry name" value="Znf_CCHC"/>
</dbReference>
<evidence type="ECO:0000256" key="2">
    <source>
        <dbReference type="SAM" id="MobiDB-lite"/>
    </source>
</evidence>
<accession>A0A5N6NIJ5</accession>
<feature type="compositionally biased region" description="Basic and acidic residues" evidence="2">
    <location>
        <begin position="52"/>
        <end position="66"/>
    </location>
</feature>
<dbReference type="SUPFAM" id="SSF50630">
    <property type="entry name" value="Acid proteases"/>
    <property type="match status" value="1"/>
</dbReference>
<dbReference type="PANTHER" id="PTHR15503:SF42">
    <property type="entry name" value="ZINC FINGER, CCHC-TYPE, RETROTRANSPOSON GAG DOMAIN, ASPARTIC PEPTIDASE DOMAIN PROTEIN-RELATED"/>
    <property type="match status" value="1"/>
</dbReference>
<dbReference type="GO" id="GO:0003676">
    <property type="term" value="F:nucleic acid binding"/>
    <property type="evidence" value="ECO:0007669"/>
    <property type="project" value="InterPro"/>
</dbReference>
<feature type="region of interest" description="Disordered" evidence="2">
    <location>
        <begin position="52"/>
        <end position="75"/>
    </location>
</feature>